<dbReference type="SUPFAM" id="SSF51735">
    <property type="entry name" value="NAD(P)-binding Rossmann-fold domains"/>
    <property type="match status" value="1"/>
</dbReference>
<name>A0A1H2TQE9_9FLAO</name>
<proteinExistence type="inferred from homology"/>
<evidence type="ECO:0000256" key="2">
    <source>
        <dbReference type="ARBA" id="ARBA00022857"/>
    </source>
</evidence>
<keyword evidence="3" id="KW-0560">Oxidoreductase</keyword>
<gene>
    <name evidence="4" type="ORF">SAMN05444411_101764</name>
</gene>
<dbReference type="PRINTS" id="PR00081">
    <property type="entry name" value="GDHRDH"/>
</dbReference>
<evidence type="ECO:0000256" key="1">
    <source>
        <dbReference type="ARBA" id="ARBA00006484"/>
    </source>
</evidence>
<dbReference type="OrthoDB" id="9804774at2"/>
<protein>
    <submittedName>
        <fullName evidence="4">Gluconate 5-dehydrogenase</fullName>
    </submittedName>
</protein>
<dbReference type="Gene3D" id="3.40.50.720">
    <property type="entry name" value="NAD(P)-binding Rossmann-like Domain"/>
    <property type="match status" value="1"/>
</dbReference>
<dbReference type="AlphaFoldDB" id="A0A1H2TQE9"/>
<dbReference type="PANTHER" id="PTHR43618:SF13">
    <property type="entry name" value="CHAIN DEHYDROGENASE, PUTATIVE (AFU_ORTHOLOGUE AFUA_1G17650)-RELATED"/>
    <property type="match status" value="1"/>
</dbReference>
<sequence length="259" mass="29046">MGQVNLFADIKDKVVLVTGGYGYLGSAISEILADYGAVVYVGGRNILKFNEKFKNNDSIKFIELDVSDMESIELSFQRIFEKEKKIDVLINNAYFGAANHPEKLTSDEWRMGMEGGVNQYFDMIKTSIPYIKKSKFGKIINIASMYGVVVPDLAIYNGREEFLNPANYGTSKAAIIHLTKYYAMYLSKYQINVNTISPGPFPSKEVQKDIEFVQRLKDKTKLKRIGEPDDLKGVILLLASNSSNYITGQNISVDGGWTL</sequence>
<dbReference type="RefSeq" id="WP_090119868.1">
    <property type="nucleotide sequence ID" value="NZ_FNNJ01000001.1"/>
</dbReference>
<comment type="similarity">
    <text evidence="1">Belongs to the short-chain dehydrogenases/reductases (SDR) family.</text>
</comment>
<evidence type="ECO:0000256" key="3">
    <source>
        <dbReference type="ARBA" id="ARBA00023002"/>
    </source>
</evidence>
<organism evidence="4 5">
    <name type="scientific">Lutibacter oricola</name>
    <dbReference type="NCBI Taxonomy" id="762486"/>
    <lineage>
        <taxon>Bacteria</taxon>
        <taxon>Pseudomonadati</taxon>
        <taxon>Bacteroidota</taxon>
        <taxon>Flavobacteriia</taxon>
        <taxon>Flavobacteriales</taxon>
        <taxon>Flavobacteriaceae</taxon>
        <taxon>Lutibacter</taxon>
    </lineage>
</organism>
<dbReference type="InterPro" id="IPR052178">
    <property type="entry name" value="Sec_Metab_Biosynth_SDR"/>
</dbReference>
<dbReference type="PRINTS" id="PR00080">
    <property type="entry name" value="SDRFAMILY"/>
</dbReference>
<dbReference type="STRING" id="762486.SAMN05444411_101764"/>
<dbReference type="Proteomes" id="UP000199595">
    <property type="component" value="Unassembled WGS sequence"/>
</dbReference>
<dbReference type="PANTHER" id="PTHR43618">
    <property type="entry name" value="7-ALPHA-HYDROXYSTEROID DEHYDROGENASE"/>
    <property type="match status" value="1"/>
</dbReference>
<reference evidence="5" key="1">
    <citation type="submission" date="2016-10" db="EMBL/GenBank/DDBJ databases">
        <authorList>
            <person name="Varghese N."/>
            <person name="Submissions S."/>
        </authorList>
    </citation>
    <scope>NUCLEOTIDE SEQUENCE [LARGE SCALE GENOMIC DNA]</scope>
    <source>
        <strain evidence="5">DSM 24956</strain>
    </source>
</reference>
<keyword evidence="2" id="KW-0521">NADP</keyword>
<evidence type="ECO:0000313" key="4">
    <source>
        <dbReference type="EMBL" id="SDW45514.1"/>
    </source>
</evidence>
<accession>A0A1H2TQE9</accession>
<evidence type="ECO:0000313" key="5">
    <source>
        <dbReference type="Proteomes" id="UP000199595"/>
    </source>
</evidence>
<dbReference type="GO" id="GO:0016491">
    <property type="term" value="F:oxidoreductase activity"/>
    <property type="evidence" value="ECO:0007669"/>
    <property type="project" value="UniProtKB-KW"/>
</dbReference>
<dbReference type="InterPro" id="IPR036291">
    <property type="entry name" value="NAD(P)-bd_dom_sf"/>
</dbReference>
<dbReference type="InterPro" id="IPR002347">
    <property type="entry name" value="SDR_fam"/>
</dbReference>
<dbReference type="EMBL" id="FNNJ01000001">
    <property type="protein sequence ID" value="SDW45514.1"/>
    <property type="molecule type" value="Genomic_DNA"/>
</dbReference>
<keyword evidence="5" id="KW-1185">Reference proteome</keyword>
<dbReference type="Pfam" id="PF13561">
    <property type="entry name" value="adh_short_C2"/>
    <property type="match status" value="1"/>
</dbReference>